<dbReference type="EMBL" id="JABUBU010000039">
    <property type="protein sequence ID" value="MBY6368765.1"/>
    <property type="molecule type" value="Genomic_DNA"/>
</dbReference>
<proteinExistence type="predicted"/>
<sequence>MSDTTSPDASGYGESMGPPDFGTPHSGGSTTGNEPEQDSPDTPDIPGYSVPPAEDPE</sequence>
<feature type="region of interest" description="Disordered" evidence="1">
    <location>
        <begin position="1"/>
        <end position="57"/>
    </location>
</feature>
<accession>A0ABS7P8U3</accession>
<keyword evidence="3" id="KW-1185">Reference proteome</keyword>
<dbReference type="Proteomes" id="UP000825228">
    <property type="component" value="Unassembled WGS sequence"/>
</dbReference>
<comment type="caution">
    <text evidence="2">The sequence shown here is derived from an EMBL/GenBank/DDBJ whole genome shotgun (WGS) entry which is preliminary data.</text>
</comment>
<gene>
    <name evidence="2" type="ORF">HQ603_18615</name>
</gene>
<dbReference type="RefSeq" id="WP_222686233.1">
    <property type="nucleotide sequence ID" value="NZ_JABUBT010000063.1"/>
</dbReference>
<organism evidence="2 3">
    <name type="scientific">Rhodococcoides corynebacterioides</name>
    <dbReference type="NCBI Taxonomy" id="53972"/>
    <lineage>
        <taxon>Bacteria</taxon>
        <taxon>Bacillati</taxon>
        <taxon>Actinomycetota</taxon>
        <taxon>Actinomycetes</taxon>
        <taxon>Mycobacteriales</taxon>
        <taxon>Nocardiaceae</taxon>
        <taxon>Rhodococcoides</taxon>
    </lineage>
</organism>
<reference evidence="2 3" key="1">
    <citation type="submission" date="2020-06" db="EMBL/GenBank/DDBJ databases">
        <title>Taxonomy, biology and ecology of Rhodococcus bacteria occurring in California pistachio and other woody hosts as revealed by genome sequence analyses.</title>
        <authorList>
            <person name="Gai Y."/>
            <person name="Riely B."/>
        </authorList>
    </citation>
    <scope>NUCLEOTIDE SEQUENCE [LARGE SCALE GENOMIC DNA]</scope>
    <source>
        <strain evidence="2 3">BP-281</strain>
    </source>
</reference>
<evidence type="ECO:0000313" key="2">
    <source>
        <dbReference type="EMBL" id="MBY6368765.1"/>
    </source>
</evidence>
<protein>
    <submittedName>
        <fullName evidence="2">Uncharacterized protein</fullName>
    </submittedName>
</protein>
<name>A0ABS7P8U3_9NOCA</name>
<evidence type="ECO:0000313" key="3">
    <source>
        <dbReference type="Proteomes" id="UP000825228"/>
    </source>
</evidence>
<evidence type="ECO:0000256" key="1">
    <source>
        <dbReference type="SAM" id="MobiDB-lite"/>
    </source>
</evidence>